<keyword evidence="3" id="KW-0378">Hydrolase</keyword>
<comment type="caution">
    <text evidence="6">The sequence shown here is derived from an EMBL/GenBank/DDBJ whole genome shotgun (WGS) entry which is preliminary data.</text>
</comment>
<keyword evidence="7" id="KW-1185">Reference proteome</keyword>
<dbReference type="AlphaFoldDB" id="A0A8T0NQK0"/>
<dbReference type="GO" id="GO:0008234">
    <property type="term" value="F:cysteine-type peptidase activity"/>
    <property type="evidence" value="ECO:0007669"/>
    <property type="project" value="InterPro"/>
</dbReference>
<sequence>MMLQRCRKKGWHHQVGFMMPLIINQKTINDNYKETCQNMYHALMRQHYKSYIMITYNYGYHWVLLIICLGSGNLTVFDSMRCPQSAIQYFLDPLNRVWKQFVKKNKGVGGGKTQLDVRMDFPCARQQ</sequence>
<evidence type="ECO:0000256" key="2">
    <source>
        <dbReference type="ARBA" id="ARBA00022670"/>
    </source>
</evidence>
<feature type="transmembrane region" description="Helical" evidence="4">
    <location>
        <begin position="58"/>
        <end position="77"/>
    </location>
</feature>
<dbReference type="SUPFAM" id="SSF54001">
    <property type="entry name" value="Cysteine proteinases"/>
    <property type="match status" value="1"/>
</dbReference>
<dbReference type="Gene3D" id="3.40.395.10">
    <property type="entry name" value="Adenoviral Proteinase, Chain A"/>
    <property type="match status" value="1"/>
</dbReference>
<dbReference type="Pfam" id="PF02902">
    <property type="entry name" value="Peptidase_C48"/>
    <property type="match status" value="1"/>
</dbReference>
<organism evidence="6 7">
    <name type="scientific">Panicum virgatum</name>
    <name type="common">Blackwell switchgrass</name>
    <dbReference type="NCBI Taxonomy" id="38727"/>
    <lineage>
        <taxon>Eukaryota</taxon>
        <taxon>Viridiplantae</taxon>
        <taxon>Streptophyta</taxon>
        <taxon>Embryophyta</taxon>
        <taxon>Tracheophyta</taxon>
        <taxon>Spermatophyta</taxon>
        <taxon>Magnoliopsida</taxon>
        <taxon>Liliopsida</taxon>
        <taxon>Poales</taxon>
        <taxon>Poaceae</taxon>
        <taxon>PACMAD clade</taxon>
        <taxon>Panicoideae</taxon>
        <taxon>Panicodae</taxon>
        <taxon>Paniceae</taxon>
        <taxon>Panicinae</taxon>
        <taxon>Panicum</taxon>
        <taxon>Panicum sect. Hiantes</taxon>
    </lineage>
</organism>
<protein>
    <recommendedName>
        <fullName evidence="5">Ubiquitin-like protease family profile domain-containing protein</fullName>
    </recommendedName>
</protein>
<evidence type="ECO:0000313" key="7">
    <source>
        <dbReference type="Proteomes" id="UP000823388"/>
    </source>
</evidence>
<evidence type="ECO:0000256" key="1">
    <source>
        <dbReference type="ARBA" id="ARBA00005234"/>
    </source>
</evidence>
<evidence type="ECO:0000256" key="4">
    <source>
        <dbReference type="SAM" id="Phobius"/>
    </source>
</evidence>
<reference evidence="6" key="1">
    <citation type="submission" date="2020-05" db="EMBL/GenBank/DDBJ databases">
        <title>WGS assembly of Panicum virgatum.</title>
        <authorList>
            <person name="Lovell J.T."/>
            <person name="Jenkins J."/>
            <person name="Shu S."/>
            <person name="Juenger T.E."/>
            <person name="Schmutz J."/>
        </authorList>
    </citation>
    <scope>NUCLEOTIDE SEQUENCE</scope>
    <source>
        <strain evidence="6">AP13</strain>
    </source>
</reference>
<keyword evidence="2" id="KW-0645">Protease</keyword>
<dbReference type="Proteomes" id="UP000823388">
    <property type="component" value="Chromosome 9K"/>
</dbReference>
<name>A0A8T0NQK0_PANVG</name>
<dbReference type="GO" id="GO:0006508">
    <property type="term" value="P:proteolysis"/>
    <property type="evidence" value="ECO:0007669"/>
    <property type="project" value="UniProtKB-KW"/>
</dbReference>
<gene>
    <name evidence="6" type="ORF">PVAP13_9KG254426</name>
</gene>
<evidence type="ECO:0000313" key="6">
    <source>
        <dbReference type="EMBL" id="KAG2549506.1"/>
    </source>
</evidence>
<evidence type="ECO:0000259" key="5">
    <source>
        <dbReference type="Pfam" id="PF02902"/>
    </source>
</evidence>
<dbReference type="EMBL" id="CM029053">
    <property type="protein sequence ID" value="KAG2549506.1"/>
    <property type="molecule type" value="Genomic_DNA"/>
</dbReference>
<evidence type="ECO:0000256" key="3">
    <source>
        <dbReference type="ARBA" id="ARBA00022801"/>
    </source>
</evidence>
<dbReference type="InterPro" id="IPR038765">
    <property type="entry name" value="Papain-like_cys_pep_sf"/>
</dbReference>
<comment type="similarity">
    <text evidence="1">Belongs to the peptidase C48 family.</text>
</comment>
<keyword evidence="4" id="KW-0472">Membrane</keyword>
<keyword evidence="4" id="KW-1133">Transmembrane helix</keyword>
<keyword evidence="4" id="KW-0812">Transmembrane</keyword>
<dbReference type="InterPro" id="IPR003653">
    <property type="entry name" value="Peptidase_C48_C"/>
</dbReference>
<proteinExistence type="inferred from homology"/>
<accession>A0A8T0NQK0</accession>
<feature type="domain" description="Ubiquitin-like protease family profile" evidence="5">
    <location>
        <begin position="29"/>
        <end position="103"/>
    </location>
</feature>